<keyword evidence="3" id="KW-1185">Reference proteome</keyword>
<reference evidence="2 3" key="1">
    <citation type="journal article" date="2019" name="Commun. Biol.">
        <title>The bagworm genome reveals a unique fibroin gene that provides high tensile strength.</title>
        <authorList>
            <person name="Kono N."/>
            <person name="Nakamura H."/>
            <person name="Ohtoshi R."/>
            <person name="Tomita M."/>
            <person name="Numata K."/>
            <person name="Arakawa K."/>
        </authorList>
    </citation>
    <scope>NUCLEOTIDE SEQUENCE [LARGE SCALE GENOMIC DNA]</scope>
</reference>
<gene>
    <name evidence="2" type="ORF">EVAR_92551_1</name>
</gene>
<evidence type="ECO:0000256" key="1">
    <source>
        <dbReference type="SAM" id="MobiDB-lite"/>
    </source>
</evidence>
<organism evidence="2 3">
    <name type="scientific">Eumeta variegata</name>
    <name type="common">Bagworm moth</name>
    <name type="synonym">Eumeta japonica</name>
    <dbReference type="NCBI Taxonomy" id="151549"/>
    <lineage>
        <taxon>Eukaryota</taxon>
        <taxon>Metazoa</taxon>
        <taxon>Ecdysozoa</taxon>
        <taxon>Arthropoda</taxon>
        <taxon>Hexapoda</taxon>
        <taxon>Insecta</taxon>
        <taxon>Pterygota</taxon>
        <taxon>Neoptera</taxon>
        <taxon>Endopterygota</taxon>
        <taxon>Lepidoptera</taxon>
        <taxon>Glossata</taxon>
        <taxon>Ditrysia</taxon>
        <taxon>Tineoidea</taxon>
        <taxon>Psychidae</taxon>
        <taxon>Oiketicinae</taxon>
        <taxon>Eumeta</taxon>
    </lineage>
</organism>
<dbReference type="EMBL" id="BGZK01000023">
    <property type="protein sequence ID" value="GBP06553.1"/>
    <property type="molecule type" value="Genomic_DNA"/>
</dbReference>
<dbReference type="AlphaFoldDB" id="A0A4C1SWD2"/>
<evidence type="ECO:0000313" key="2">
    <source>
        <dbReference type="EMBL" id="GBP06553.1"/>
    </source>
</evidence>
<sequence>MDLAVFADGGLVAVGSAPLAPTLRARPVAVDLSRTEPHSHIALDYAVSVGGVRAVTAPEGPTQLSVRGQSGRRATPGSRRTIEGLTTARREVPRSGGTDGGHRSVGQDSECSPKDGCAGEVSREWTTYYAYIKTFTYLYRLYDIQKFQRNNLEDKVLSWTAYERRLNFNSLVFQSPAAATTPPFFLNPPPPPSRSSLRTAEALPYSHERRIIST</sequence>
<evidence type="ECO:0000313" key="3">
    <source>
        <dbReference type="Proteomes" id="UP000299102"/>
    </source>
</evidence>
<protein>
    <submittedName>
        <fullName evidence="2">Uncharacterized protein</fullName>
    </submittedName>
</protein>
<proteinExistence type="predicted"/>
<comment type="caution">
    <text evidence="2">The sequence shown here is derived from an EMBL/GenBank/DDBJ whole genome shotgun (WGS) entry which is preliminary data.</text>
</comment>
<dbReference type="Proteomes" id="UP000299102">
    <property type="component" value="Unassembled WGS sequence"/>
</dbReference>
<feature type="region of interest" description="Disordered" evidence="1">
    <location>
        <begin position="84"/>
        <end position="117"/>
    </location>
</feature>
<name>A0A4C1SWD2_EUMVA</name>
<accession>A0A4C1SWD2</accession>